<name>A0A388TD44_TERA1</name>
<dbReference type="GO" id="GO:0005886">
    <property type="term" value="C:plasma membrane"/>
    <property type="evidence" value="ECO:0007669"/>
    <property type="project" value="UniProtKB-SubCell"/>
</dbReference>
<accession>A0A388TD44</accession>
<reference evidence="9 10" key="1">
    <citation type="journal article" date="2019" name="ISME J.">
        <title>Genome analyses of uncultured TG2/ZB3 bacteria in 'Margulisbacteria' specifically attached to ectosymbiotic spirochetes of protists in the termite gut.</title>
        <authorList>
            <person name="Utami Y.D."/>
            <person name="Kuwahara H."/>
            <person name="Igai K."/>
            <person name="Murakami T."/>
            <person name="Sugaya K."/>
            <person name="Morikawa T."/>
            <person name="Nagura Y."/>
            <person name="Yuki M."/>
            <person name="Deevong P."/>
            <person name="Inoue T."/>
            <person name="Kihara K."/>
            <person name="Lo N."/>
            <person name="Yamada A."/>
            <person name="Ohkuma M."/>
            <person name="Hongoh Y."/>
        </authorList>
    </citation>
    <scope>NUCLEOTIDE SEQUENCE [LARGE SCALE GENOMIC DNA]</scope>
    <source>
        <strain evidence="9">NkOx7-01</strain>
    </source>
</reference>
<dbReference type="GO" id="GO:0012505">
    <property type="term" value="C:endomembrane system"/>
    <property type="evidence" value="ECO:0007669"/>
    <property type="project" value="UniProtKB-SubCell"/>
</dbReference>
<feature type="transmembrane region" description="Helical" evidence="8">
    <location>
        <begin position="165"/>
        <end position="186"/>
    </location>
</feature>
<keyword evidence="10" id="KW-1185">Reference proteome</keyword>
<dbReference type="AlphaFoldDB" id="A0A388TD44"/>
<dbReference type="PANTHER" id="PTHR30335:SF0">
    <property type="entry name" value="ION-TRANSLOCATING OXIDOREDUCTASE COMPLEX SUBUNIT A"/>
    <property type="match status" value="1"/>
</dbReference>
<evidence type="ECO:0000256" key="3">
    <source>
        <dbReference type="ARBA" id="ARBA00022692"/>
    </source>
</evidence>
<dbReference type="InterPro" id="IPR050133">
    <property type="entry name" value="NqrDE/RnfAE_oxidrdctase"/>
</dbReference>
<feature type="transmembrane region" description="Helical" evidence="8">
    <location>
        <begin position="42"/>
        <end position="62"/>
    </location>
</feature>
<dbReference type="PIRSF" id="PIRSF006102">
    <property type="entry name" value="NQR_DE"/>
    <property type="match status" value="1"/>
</dbReference>
<dbReference type="EMBL" id="BGZN01000043">
    <property type="protein sequence ID" value="GBR74384.1"/>
    <property type="molecule type" value="Genomic_DNA"/>
</dbReference>
<comment type="subcellular location">
    <subcellularLocation>
        <location evidence="8">Cell membrane</location>
        <topology evidence="8">Multi-pass membrane protein</topology>
    </subcellularLocation>
    <subcellularLocation>
        <location evidence="1">Endomembrane system</location>
        <topology evidence="1">Multi-pass membrane protein</topology>
    </subcellularLocation>
</comment>
<evidence type="ECO:0000313" key="10">
    <source>
        <dbReference type="Proteomes" id="UP000269352"/>
    </source>
</evidence>
<keyword evidence="2 8" id="KW-0813">Transport</keyword>
<dbReference type="InterPro" id="IPR011293">
    <property type="entry name" value="Ion_transpt_RnfA/RsxA"/>
</dbReference>
<evidence type="ECO:0000313" key="9">
    <source>
        <dbReference type="EMBL" id="GBR74384.1"/>
    </source>
</evidence>
<evidence type="ECO:0000256" key="4">
    <source>
        <dbReference type="ARBA" id="ARBA00022967"/>
    </source>
</evidence>
<evidence type="ECO:0000256" key="1">
    <source>
        <dbReference type="ARBA" id="ARBA00004127"/>
    </source>
</evidence>
<proteinExistence type="inferred from homology"/>
<keyword evidence="4 8" id="KW-1278">Translocase</keyword>
<comment type="subunit">
    <text evidence="8">The complex is composed of six subunits: RnfA, RnfB, RnfC, RnfD, RnfE and RnfG.</text>
</comment>
<keyword evidence="7 8" id="KW-0472">Membrane</keyword>
<dbReference type="EC" id="7.-.-.-" evidence="8"/>
<keyword evidence="8" id="KW-1003">Cell membrane</keyword>
<dbReference type="GO" id="GO:0022900">
    <property type="term" value="P:electron transport chain"/>
    <property type="evidence" value="ECO:0007669"/>
    <property type="project" value="UniProtKB-UniRule"/>
</dbReference>
<evidence type="ECO:0000256" key="2">
    <source>
        <dbReference type="ARBA" id="ARBA00022448"/>
    </source>
</evidence>
<dbReference type="Proteomes" id="UP000269352">
    <property type="component" value="Unassembled WGS sequence"/>
</dbReference>
<keyword evidence="5 8" id="KW-0249">Electron transport</keyword>
<comment type="similarity">
    <text evidence="8">Belongs to the NqrDE/RnfAE family.</text>
</comment>
<dbReference type="InterPro" id="IPR003667">
    <property type="entry name" value="NqrDE/RnfAE"/>
</dbReference>
<dbReference type="NCBIfam" id="TIGR01943">
    <property type="entry name" value="rnfA"/>
    <property type="match status" value="1"/>
</dbReference>
<dbReference type="NCBIfam" id="NF003481">
    <property type="entry name" value="PRK05151.1"/>
    <property type="match status" value="1"/>
</dbReference>
<keyword evidence="3 8" id="KW-0812">Transmembrane</keyword>
<keyword evidence="6 8" id="KW-1133">Transmembrane helix</keyword>
<sequence length="192" mass="20699">MSLFAILVSALVVNNFVLTQFLGICPFIGVSRHLESAAGMGAAVTFVLALSSLVTWLIQYYILVPLQITYLQTVFFILIIAALVQLLEMGLRKFSPPLQKALGVYLPLITTNCIVLGAAILNINKNYDLLQSVVHGVCAGLGFALVLLAMAGIRERLEKSPVPKRFQGVPITFITAALMSIAFLGFSGLQVS</sequence>
<evidence type="ECO:0000256" key="7">
    <source>
        <dbReference type="ARBA" id="ARBA00023136"/>
    </source>
</evidence>
<feature type="transmembrane region" description="Helical" evidence="8">
    <location>
        <begin position="68"/>
        <end position="90"/>
    </location>
</feature>
<comment type="function">
    <text evidence="8">Part of a membrane-bound complex that couples electron transfer with translocation of ions across the membrane.</text>
</comment>
<evidence type="ECO:0000256" key="5">
    <source>
        <dbReference type="ARBA" id="ARBA00022982"/>
    </source>
</evidence>
<evidence type="ECO:0000256" key="6">
    <source>
        <dbReference type="ARBA" id="ARBA00022989"/>
    </source>
</evidence>
<feature type="transmembrane region" description="Helical" evidence="8">
    <location>
        <begin position="102"/>
        <end position="121"/>
    </location>
</feature>
<organism evidence="9 10">
    <name type="scientific">Termititenax aidoneus</name>
    <dbReference type="NCBI Taxonomy" id="2218524"/>
    <lineage>
        <taxon>Bacteria</taxon>
        <taxon>Bacillati</taxon>
        <taxon>Candidatus Margulisiibacteriota</taxon>
        <taxon>Candidatus Termititenacia</taxon>
        <taxon>Candidatus Termititenacales</taxon>
        <taxon>Candidatus Termititenacaceae</taxon>
        <taxon>Candidatus Termititenax</taxon>
    </lineage>
</organism>
<comment type="caution">
    <text evidence="9">The sequence shown here is derived from an EMBL/GenBank/DDBJ whole genome shotgun (WGS) entry which is preliminary data.</text>
</comment>
<protein>
    <recommendedName>
        <fullName evidence="8">Ion-translocating oxidoreductase complex subunit A</fullName>
        <ecNumber evidence="8">7.-.-.-</ecNumber>
    </recommendedName>
    <alternativeName>
        <fullName evidence="8">Rnf electron transport complex subunit A</fullName>
    </alternativeName>
</protein>
<dbReference type="PANTHER" id="PTHR30335">
    <property type="entry name" value="INTEGRAL MEMBRANE PROTEIN OF SOXR-REDUCING COMPLEX"/>
    <property type="match status" value="1"/>
</dbReference>
<feature type="transmembrane region" description="Helical" evidence="8">
    <location>
        <begin position="133"/>
        <end position="153"/>
    </location>
</feature>
<gene>
    <name evidence="8 9" type="primary">rnfA</name>
    <name evidence="9" type="ORF">NO1_1571</name>
</gene>
<feature type="transmembrane region" description="Helical" evidence="8">
    <location>
        <begin position="6"/>
        <end position="30"/>
    </location>
</feature>
<dbReference type="HAMAP" id="MF_00459">
    <property type="entry name" value="RsxA_RnfA"/>
    <property type="match status" value="1"/>
</dbReference>
<dbReference type="Pfam" id="PF02508">
    <property type="entry name" value="Rnf-Nqr"/>
    <property type="match status" value="1"/>
</dbReference>
<evidence type="ECO:0000256" key="8">
    <source>
        <dbReference type="HAMAP-Rule" id="MF_00459"/>
    </source>
</evidence>